<dbReference type="EMBL" id="CAICTM010000829">
    <property type="protein sequence ID" value="CAB9517088.1"/>
    <property type="molecule type" value="Genomic_DNA"/>
</dbReference>
<dbReference type="AlphaFoldDB" id="A0A9N8HJ35"/>
<dbReference type="Gene3D" id="2.60.40.200">
    <property type="entry name" value="Superoxide dismutase, copper/zinc binding domain"/>
    <property type="match status" value="1"/>
</dbReference>
<keyword evidence="1" id="KW-0732">Signal</keyword>
<dbReference type="Proteomes" id="UP001153069">
    <property type="component" value="Unassembled WGS sequence"/>
</dbReference>
<dbReference type="GO" id="GO:0004386">
    <property type="term" value="F:helicase activity"/>
    <property type="evidence" value="ECO:0007669"/>
    <property type="project" value="UniProtKB-KW"/>
</dbReference>
<feature type="chain" id="PRO_5040411105" evidence="1">
    <location>
        <begin position="20"/>
        <end position="201"/>
    </location>
</feature>
<evidence type="ECO:0000313" key="3">
    <source>
        <dbReference type="Proteomes" id="UP001153069"/>
    </source>
</evidence>
<evidence type="ECO:0000256" key="1">
    <source>
        <dbReference type="SAM" id="SignalP"/>
    </source>
</evidence>
<protein>
    <submittedName>
        <fullName evidence="2">DNA helicase</fullName>
    </submittedName>
</protein>
<name>A0A9N8HJ35_9STRA</name>
<keyword evidence="2" id="KW-0547">Nucleotide-binding</keyword>
<dbReference type="OrthoDB" id="159229at2759"/>
<dbReference type="SUPFAM" id="SSF49329">
    <property type="entry name" value="Cu,Zn superoxide dismutase-like"/>
    <property type="match status" value="1"/>
</dbReference>
<keyword evidence="2" id="KW-0347">Helicase</keyword>
<proteinExistence type="predicted"/>
<gene>
    <name evidence="2" type="ORF">SEMRO_830_G208190.1</name>
</gene>
<evidence type="ECO:0000313" key="2">
    <source>
        <dbReference type="EMBL" id="CAB9517088.1"/>
    </source>
</evidence>
<keyword evidence="2" id="KW-0378">Hydrolase</keyword>
<sequence>MKFAISAVSFFSLAVFSSAQPRAEYEIDCGVYGDGEIKLQNGRMSLELDLDNLDDVVDSVGDTLGYHLHTTWVNAAHSSLTECGADFTGGHYDPTYKCGPASEAKDDSQCTNANYECNTNHPYKCERGDLSGKYGALVVQNDWTATLTITGDKQGATMQDFVADNTVRDAGVWSSLVFHDLNKEGERVLCCKILMEEESMD</sequence>
<dbReference type="GO" id="GO:0046872">
    <property type="term" value="F:metal ion binding"/>
    <property type="evidence" value="ECO:0007669"/>
    <property type="project" value="InterPro"/>
</dbReference>
<dbReference type="InterPro" id="IPR036423">
    <property type="entry name" value="SOD-like_Cu/Zn_dom_sf"/>
</dbReference>
<comment type="caution">
    <text evidence="2">The sequence shown here is derived from an EMBL/GenBank/DDBJ whole genome shotgun (WGS) entry which is preliminary data.</text>
</comment>
<keyword evidence="2" id="KW-0067">ATP-binding</keyword>
<accession>A0A9N8HJ35</accession>
<dbReference type="GO" id="GO:0006801">
    <property type="term" value="P:superoxide metabolic process"/>
    <property type="evidence" value="ECO:0007669"/>
    <property type="project" value="InterPro"/>
</dbReference>
<organism evidence="2 3">
    <name type="scientific">Seminavis robusta</name>
    <dbReference type="NCBI Taxonomy" id="568900"/>
    <lineage>
        <taxon>Eukaryota</taxon>
        <taxon>Sar</taxon>
        <taxon>Stramenopiles</taxon>
        <taxon>Ochrophyta</taxon>
        <taxon>Bacillariophyta</taxon>
        <taxon>Bacillariophyceae</taxon>
        <taxon>Bacillariophycidae</taxon>
        <taxon>Naviculales</taxon>
        <taxon>Naviculaceae</taxon>
        <taxon>Seminavis</taxon>
    </lineage>
</organism>
<reference evidence="2" key="1">
    <citation type="submission" date="2020-06" db="EMBL/GenBank/DDBJ databases">
        <authorList>
            <consortium name="Plant Systems Biology data submission"/>
        </authorList>
    </citation>
    <scope>NUCLEOTIDE SEQUENCE</scope>
    <source>
        <strain evidence="2">D6</strain>
    </source>
</reference>
<feature type="signal peptide" evidence="1">
    <location>
        <begin position="1"/>
        <end position="19"/>
    </location>
</feature>
<keyword evidence="3" id="KW-1185">Reference proteome</keyword>